<accession>A0AAV7PQ41</accession>
<feature type="signal peptide" evidence="2">
    <location>
        <begin position="1"/>
        <end position="23"/>
    </location>
</feature>
<comment type="caution">
    <text evidence="3">The sequence shown here is derived from an EMBL/GenBank/DDBJ whole genome shotgun (WGS) entry which is preliminary data.</text>
</comment>
<organism evidence="3 4">
    <name type="scientific">Pleurodeles waltl</name>
    <name type="common">Iberian ribbed newt</name>
    <dbReference type="NCBI Taxonomy" id="8319"/>
    <lineage>
        <taxon>Eukaryota</taxon>
        <taxon>Metazoa</taxon>
        <taxon>Chordata</taxon>
        <taxon>Craniata</taxon>
        <taxon>Vertebrata</taxon>
        <taxon>Euteleostomi</taxon>
        <taxon>Amphibia</taxon>
        <taxon>Batrachia</taxon>
        <taxon>Caudata</taxon>
        <taxon>Salamandroidea</taxon>
        <taxon>Salamandridae</taxon>
        <taxon>Pleurodelinae</taxon>
        <taxon>Pleurodeles</taxon>
    </lineage>
</organism>
<feature type="compositionally biased region" description="Basic and acidic residues" evidence="1">
    <location>
        <begin position="37"/>
        <end position="63"/>
    </location>
</feature>
<keyword evidence="2" id="KW-0732">Signal</keyword>
<evidence type="ECO:0000256" key="2">
    <source>
        <dbReference type="SAM" id="SignalP"/>
    </source>
</evidence>
<evidence type="ECO:0000313" key="4">
    <source>
        <dbReference type="Proteomes" id="UP001066276"/>
    </source>
</evidence>
<reference evidence="3" key="1">
    <citation type="journal article" date="2022" name="bioRxiv">
        <title>Sequencing and chromosome-scale assembly of the giantPleurodeles waltlgenome.</title>
        <authorList>
            <person name="Brown T."/>
            <person name="Elewa A."/>
            <person name="Iarovenko S."/>
            <person name="Subramanian E."/>
            <person name="Araus A.J."/>
            <person name="Petzold A."/>
            <person name="Susuki M."/>
            <person name="Suzuki K.-i.T."/>
            <person name="Hayashi T."/>
            <person name="Toyoda A."/>
            <person name="Oliveira C."/>
            <person name="Osipova E."/>
            <person name="Leigh N.D."/>
            <person name="Simon A."/>
            <person name="Yun M.H."/>
        </authorList>
    </citation>
    <scope>NUCLEOTIDE SEQUENCE</scope>
    <source>
        <strain evidence="3">20211129_DDA</strain>
        <tissue evidence="3">Liver</tissue>
    </source>
</reference>
<dbReference type="EMBL" id="JANPWB010000011">
    <property type="protein sequence ID" value="KAJ1129034.1"/>
    <property type="molecule type" value="Genomic_DNA"/>
</dbReference>
<feature type="chain" id="PRO_5043518563" evidence="2">
    <location>
        <begin position="24"/>
        <end position="193"/>
    </location>
</feature>
<protein>
    <submittedName>
        <fullName evidence="3">Uncharacterized protein</fullName>
    </submittedName>
</protein>
<dbReference type="AlphaFoldDB" id="A0AAV7PQ41"/>
<gene>
    <name evidence="3" type="ORF">NDU88_007405</name>
</gene>
<feature type="region of interest" description="Disordered" evidence="1">
    <location>
        <begin position="25"/>
        <end position="74"/>
    </location>
</feature>
<feature type="region of interest" description="Disordered" evidence="1">
    <location>
        <begin position="99"/>
        <end position="174"/>
    </location>
</feature>
<proteinExistence type="predicted"/>
<evidence type="ECO:0000256" key="1">
    <source>
        <dbReference type="SAM" id="MobiDB-lite"/>
    </source>
</evidence>
<sequence length="193" mass="20861">MHNALGFHTILFRFFLLMGAVESSRRGKNTQTSLSDRAAKRQKTGERTDEDRTKNSRGDRSLEQCDTPIRTGKHCEGTALQSDATLQCTRRALLYSDSLSPLGRNPTGGLTSTGIVKRSVDQGSTARGPLGRVTRPSSAQGGPPRLRKNSRGDRSLTRPTCTNEEALGGDRSSATRPSFAAAAFPLLACIWAL</sequence>
<keyword evidence="4" id="KW-1185">Reference proteome</keyword>
<evidence type="ECO:0000313" key="3">
    <source>
        <dbReference type="EMBL" id="KAJ1129034.1"/>
    </source>
</evidence>
<name>A0AAV7PQ41_PLEWA</name>
<dbReference type="Proteomes" id="UP001066276">
    <property type="component" value="Chromosome 7"/>
</dbReference>